<dbReference type="SUPFAM" id="SSF56784">
    <property type="entry name" value="HAD-like"/>
    <property type="match status" value="1"/>
</dbReference>
<keyword evidence="4" id="KW-0539">Nucleus</keyword>
<evidence type="ECO:0000256" key="5">
    <source>
        <dbReference type="ARBA" id="ARBA00047761"/>
    </source>
</evidence>
<evidence type="ECO:0000256" key="6">
    <source>
        <dbReference type="ARBA" id="ARBA00048336"/>
    </source>
</evidence>
<dbReference type="GO" id="GO:0005634">
    <property type="term" value="C:nucleus"/>
    <property type="evidence" value="ECO:0007669"/>
    <property type="project" value="UniProtKB-SubCell"/>
</dbReference>
<evidence type="ECO:0000259" key="7">
    <source>
        <dbReference type="SMART" id="SM00577"/>
    </source>
</evidence>
<dbReference type="Proteomes" id="UP000596660">
    <property type="component" value="Unplaced"/>
</dbReference>
<dbReference type="InterPro" id="IPR036412">
    <property type="entry name" value="HAD-like_sf"/>
</dbReference>
<dbReference type="InterPro" id="IPR004274">
    <property type="entry name" value="FCP1_dom"/>
</dbReference>
<sequence>MNSSLTKSEINRIRDNNLQYLLNSKKLHLILDFDHTLVHSRKLHKLASTEKTTIDSNKNTKSIEDNVYKTCGGDYMVKLRPGVREFIKLGGLCKGEAKGVDNVVLSHERVVVIVDDTVTIWEECCKRNLLQIGGYKYFPIKKGFIDQEKDTELVRVVRVLMLVHTLFYDDSFVINNAWPREYGSRDVRDALEAVLITSRSGFGLRG</sequence>
<dbReference type="InterPro" id="IPR039189">
    <property type="entry name" value="Fcp1"/>
</dbReference>
<evidence type="ECO:0000313" key="9">
    <source>
        <dbReference type="Proteomes" id="UP000596660"/>
    </source>
</evidence>
<dbReference type="AlphaFoldDB" id="A0A803LN73"/>
<dbReference type="SMART" id="SM00577">
    <property type="entry name" value="CPDc"/>
    <property type="match status" value="1"/>
</dbReference>
<keyword evidence="3" id="KW-0378">Hydrolase</keyword>
<feature type="domain" description="FCP1 homology" evidence="7">
    <location>
        <begin position="25"/>
        <end position="142"/>
    </location>
</feature>
<dbReference type="EC" id="3.1.3.16" evidence="2"/>
<comment type="catalytic activity">
    <reaction evidence="5">
        <text>O-phospho-L-seryl-[protein] + H2O = L-seryl-[protein] + phosphate</text>
        <dbReference type="Rhea" id="RHEA:20629"/>
        <dbReference type="Rhea" id="RHEA-COMP:9863"/>
        <dbReference type="Rhea" id="RHEA-COMP:11604"/>
        <dbReference type="ChEBI" id="CHEBI:15377"/>
        <dbReference type="ChEBI" id="CHEBI:29999"/>
        <dbReference type="ChEBI" id="CHEBI:43474"/>
        <dbReference type="ChEBI" id="CHEBI:83421"/>
        <dbReference type="EC" id="3.1.3.16"/>
    </reaction>
</comment>
<evidence type="ECO:0000256" key="3">
    <source>
        <dbReference type="ARBA" id="ARBA00022801"/>
    </source>
</evidence>
<comment type="subcellular location">
    <subcellularLocation>
        <location evidence="1">Nucleus</location>
    </subcellularLocation>
</comment>
<dbReference type="Pfam" id="PF03031">
    <property type="entry name" value="NIF"/>
    <property type="match status" value="1"/>
</dbReference>
<dbReference type="PANTHER" id="PTHR23081:SF36">
    <property type="entry name" value="RNA POLYMERASE II SUBUNIT A C-TERMINAL DOMAIN PHOSPHATASE"/>
    <property type="match status" value="1"/>
</dbReference>
<evidence type="ECO:0000256" key="4">
    <source>
        <dbReference type="ARBA" id="ARBA00023242"/>
    </source>
</evidence>
<evidence type="ECO:0000313" key="8">
    <source>
        <dbReference type="EnsemblPlants" id="AUR62016402-RA:cds"/>
    </source>
</evidence>
<dbReference type="Gramene" id="AUR62016402-RA">
    <property type="protein sequence ID" value="AUR62016402-RA:cds"/>
    <property type="gene ID" value="AUR62016402"/>
</dbReference>
<reference evidence="8" key="2">
    <citation type="submission" date="2021-03" db="UniProtKB">
        <authorList>
            <consortium name="EnsemblPlants"/>
        </authorList>
    </citation>
    <scope>IDENTIFICATION</scope>
</reference>
<evidence type="ECO:0000256" key="1">
    <source>
        <dbReference type="ARBA" id="ARBA00004123"/>
    </source>
</evidence>
<accession>A0A803LN73</accession>
<protein>
    <recommendedName>
        <fullName evidence="2">protein-serine/threonine phosphatase</fullName>
        <ecNumber evidence="2">3.1.3.16</ecNumber>
    </recommendedName>
</protein>
<organism evidence="8 9">
    <name type="scientific">Chenopodium quinoa</name>
    <name type="common">Quinoa</name>
    <dbReference type="NCBI Taxonomy" id="63459"/>
    <lineage>
        <taxon>Eukaryota</taxon>
        <taxon>Viridiplantae</taxon>
        <taxon>Streptophyta</taxon>
        <taxon>Embryophyta</taxon>
        <taxon>Tracheophyta</taxon>
        <taxon>Spermatophyta</taxon>
        <taxon>Magnoliopsida</taxon>
        <taxon>eudicotyledons</taxon>
        <taxon>Gunneridae</taxon>
        <taxon>Pentapetalae</taxon>
        <taxon>Caryophyllales</taxon>
        <taxon>Chenopodiaceae</taxon>
        <taxon>Chenopodioideae</taxon>
        <taxon>Atripliceae</taxon>
        <taxon>Chenopodium</taxon>
    </lineage>
</organism>
<comment type="catalytic activity">
    <reaction evidence="6">
        <text>O-phospho-L-threonyl-[protein] + H2O = L-threonyl-[protein] + phosphate</text>
        <dbReference type="Rhea" id="RHEA:47004"/>
        <dbReference type="Rhea" id="RHEA-COMP:11060"/>
        <dbReference type="Rhea" id="RHEA-COMP:11605"/>
        <dbReference type="ChEBI" id="CHEBI:15377"/>
        <dbReference type="ChEBI" id="CHEBI:30013"/>
        <dbReference type="ChEBI" id="CHEBI:43474"/>
        <dbReference type="ChEBI" id="CHEBI:61977"/>
        <dbReference type="EC" id="3.1.3.16"/>
    </reaction>
</comment>
<keyword evidence="9" id="KW-1185">Reference proteome</keyword>
<proteinExistence type="predicted"/>
<dbReference type="PANTHER" id="PTHR23081">
    <property type="entry name" value="RNA POLYMERASE II CTD PHOSPHATASE"/>
    <property type="match status" value="1"/>
</dbReference>
<dbReference type="EnsemblPlants" id="AUR62016402-RA">
    <property type="protein sequence ID" value="AUR62016402-RA:cds"/>
    <property type="gene ID" value="AUR62016402"/>
</dbReference>
<dbReference type="Gene3D" id="3.40.50.1000">
    <property type="entry name" value="HAD superfamily/HAD-like"/>
    <property type="match status" value="2"/>
</dbReference>
<evidence type="ECO:0000256" key="2">
    <source>
        <dbReference type="ARBA" id="ARBA00013081"/>
    </source>
</evidence>
<reference evidence="8" key="1">
    <citation type="journal article" date="2017" name="Nature">
        <title>The genome of Chenopodium quinoa.</title>
        <authorList>
            <person name="Jarvis D.E."/>
            <person name="Ho Y.S."/>
            <person name="Lightfoot D.J."/>
            <person name="Schmoeckel S.M."/>
            <person name="Li B."/>
            <person name="Borm T.J.A."/>
            <person name="Ohyanagi H."/>
            <person name="Mineta K."/>
            <person name="Michell C.T."/>
            <person name="Saber N."/>
            <person name="Kharbatia N.M."/>
            <person name="Rupper R.R."/>
            <person name="Sharp A.R."/>
            <person name="Dally N."/>
            <person name="Boughton B.A."/>
            <person name="Woo Y.H."/>
            <person name="Gao G."/>
            <person name="Schijlen E.G.W.M."/>
            <person name="Guo X."/>
            <person name="Momin A.A."/>
            <person name="Negrao S."/>
            <person name="Al-Babili S."/>
            <person name="Gehring C."/>
            <person name="Roessner U."/>
            <person name="Jung C."/>
            <person name="Murphy K."/>
            <person name="Arold S.T."/>
            <person name="Gojobori T."/>
            <person name="van der Linden C.G."/>
            <person name="van Loo E.N."/>
            <person name="Jellen E.N."/>
            <person name="Maughan P.J."/>
            <person name="Tester M."/>
        </authorList>
    </citation>
    <scope>NUCLEOTIDE SEQUENCE [LARGE SCALE GENOMIC DNA]</scope>
    <source>
        <strain evidence="8">cv. PI 614886</strain>
    </source>
</reference>
<dbReference type="InterPro" id="IPR023214">
    <property type="entry name" value="HAD_sf"/>
</dbReference>
<name>A0A803LN73_CHEQI</name>
<dbReference type="GO" id="GO:0008420">
    <property type="term" value="F:RNA polymerase II CTD heptapeptide repeat phosphatase activity"/>
    <property type="evidence" value="ECO:0007669"/>
    <property type="project" value="InterPro"/>
</dbReference>